<evidence type="ECO:0000313" key="1">
    <source>
        <dbReference type="EMBL" id="MPA68490.1"/>
    </source>
</evidence>
<name>A0A5B7BHT9_DAVIN</name>
<dbReference type="PANTHER" id="PTHR33265">
    <property type="entry name" value="AVR9/CF-9 RAPIDLY ELICITED PROTEIN-RELATED"/>
    <property type="match status" value="1"/>
</dbReference>
<proteinExistence type="predicted"/>
<dbReference type="AlphaFoldDB" id="A0A5B7BHT9"/>
<dbReference type="InterPro" id="IPR008480">
    <property type="entry name" value="DUF761_pln"/>
</dbReference>
<sequence length="170" mass="20181">MPRKRSPIFQKVSSLLKFSILIAKMRKPIIPKLIFLKKSSNKLKKFKLLKHYNYGYLQEYQFSPSSTPLIHYYHRQPFKKSSYRDMFSMFFLCRCLGRLRSAEGGEGDYPLPLEGLPAIEDEVARELSELSGYSSHEEDSVDERADRFIERFYEEMRMQRQESVLQLMDC</sequence>
<dbReference type="Pfam" id="PF05553">
    <property type="entry name" value="DUF761"/>
    <property type="match status" value="1"/>
</dbReference>
<reference evidence="1" key="1">
    <citation type="submission" date="2019-08" db="EMBL/GenBank/DDBJ databases">
        <title>Reference gene set and small RNA set construction with multiple tissues from Davidia involucrata Baill.</title>
        <authorList>
            <person name="Yang H."/>
            <person name="Zhou C."/>
            <person name="Li G."/>
            <person name="Wang J."/>
            <person name="Gao P."/>
            <person name="Wang M."/>
            <person name="Wang R."/>
            <person name="Zhao Y."/>
        </authorList>
    </citation>
    <scope>NUCLEOTIDE SEQUENCE</scope>
    <source>
        <tissue evidence="1">Mixed with DoveR01_LX</tissue>
    </source>
</reference>
<dbReference type="PANTHER" id="PTHR33265:SF10">
    <property type="entry name" value="OS01G0133200 PROTEIN"/>
    <property type="match status" value="1"/>
</dbReference>
<protein>
    <recommendedName>
        <fullName evidence="2">Cotton fiber protein</fullName>
    </recommendedName>
</protein>
<gene>
    <name evidence="1" type="ORF">Din_037931</name>
</gene>
<dbReference type="EMBL" id="GHES01037931">
    <property type="protein sequence ID" value="MPA68490.1"/>
    <property type="molecule type" value="Transcribed_RNA"/>
</dbReference>
<accession>A0A5B7BHT9</accession>
<evidence type="ECO:0008006" key="2">
    <source>
        <dbReference type="Google" id="ProtNLM"/>
    </source>
</evidence>
<organism evidence="1">
    <name type="scientific">Davidia involucrata</name>
    <name type="common">Dove tree</name>
    <dbReference type="NCBI Taxonomy" id="16924"/>
    <lineage>
        <taxon>Eukaryota</taxon>
        <taxon>Viridiplantae</taxon>
        <taxon>Streptophyta</taxon>
        <taxon>Embryophyta</taxon>
        <taxon>Tracheophyta</taxon>
        <taxon>Spermatophyta</taxon>
        <taxon>Magnoliopsida</taxon>
        <taxon>eudicotyledons</taxon>
        <taxon>Gunneridae</taxon>
        <taxon>Pentapetalae</taxon>
        <taxon>asterids</taxon>
        <taxon>Cornales</taxon>
        <taxon>Nyssaceae</taxon>
        <taxon>Davidia</taxon>
    </lineage>
</organism>